<organism evidence="2 3">
    <name type="scientific">Ottowia thiooxydans</name>
    <dbReference type="NCBI Taxonomy" id="219182"/>
    <lineage>
        <taxon>Bacteria</taxon>
        <taxon>Pseudomonadati</taxon>
        <taxon>Pseudomonadota</taxon>
        <taxon>Betaproteobacteria</taxon>
        <taxon>Burkholderiales</taxon>
        <taxon>Comamonadaceae</taxon>
        <taxon>Ottowia</taxon>
    </lineage>
</organism>
<feature type="region of interest" description="Disordered" evidence="1">
    <location>
        <begin position="95"/>
        <end position="119"/>
    </location>
</feature>
<name>A0ABV2Q6A0_9BURK</name>
<proteinExistence type="predicted"/>
<accession>A0ABV2Q6A0</accession>
<gene>
    <name evidence="2" type="ORF">ABIE13_001487</name>
</gene>
<comment type="caution">
    <text evidence="2">The sequence shown here is derived from an EMBL/GenBank/DDBJ whole genome shotgun (WGS) entry which is preliminary data.</text>
</comment>
<evidence type="ECO:0000313" key="3">
    <source>
        <dbReference type="Proteomes" id="UP001549320"/>
    </source>
</evidence>
<protein>
    <submittedName>
        <fullName evidence="2">Uncharacterized protein</fullName>
    </submittedName>
</protein>
<evidence type="ECO:0000313" key="2">
    <source>
        <dbReference type="EMBL" id="MET4576378.1"/>
    </source>
</evidence>
<reference evidence="2 3" key="1">
    <citation type="submission" date="2024-06" db="EMBL/GenBank/DDBJ databases">
        <title>Sorghum-associated microbial communities from plants grown in Nebraska, USA.</title>
        <authorList>
            <person name="Schachtman D."/>
        </authorList>
    </citation>
    <scope>NUCLEOTIDE SEQUENCE [LARGE SCALE GENOMIC DNA]</scope>
    <source>
        <strain evidence="2 3">2709</strain>
    </source>
</reference>
<keyword evidence="3" id="KW-1185">Reference proteome</keyword>
<evidence type="ECO:0000256" key="1">
    <source>
        <dbReference type="SAM" id="MobiDB-lite"/>
    </source>
</evidence>
<dbReference type="Proteomes" id="UP001549320">
    <property type="component" value="Unassembled WGS sequence"/>
</dbReference>
<dbReference type="EMBL" id="JBEPSH010000003">
    <property type="protein sequence ID" value="MET4576378.1"/>
    <property type="molecule type" value="Genomic_DNA"/>
</dbReference>
<sequence length="119" mass="12825">MTVPSSTLAFSVVCKGRIAKLELGAPRKYPPLLYRNLESLSILSKCTKALPAVPPWDRRAPARHLLAFSERRMPSRSSAVPANTVLSWVEASEAKASSANAPRPSGLSPGIAKLQRGNF</sequence>